<keyword evidence="1" id="KW-0472">Membrane</keyword>
<dbReference type="GO" id="GO:0043683">
    <property type="term" value="P:type IV pilus assembly"/>
    <property type="evidence" value="ECO:0007669"/>
    <property type="project" value="InterPro"/>
</dbReference>
<dbReference type="Gene3D" id="3.30.70.60">
    <property type="match status" value="1"/>
</dbReference>
<protein>
    <recommendedName>
        <fullName evidence="4">Pilus assembly protein, PilO</fullName>
    </recommendedName>
</protein>
<accession>M5RQ54</accession>
<evidence type="ECO:0000313" key="3">
    <source>
        <dbReference type="Proteomes" id="UP000011991"/>
    </source>
</evidence>
<comment type="caution">
    <text evidence="2">The sequence shown here is derived from an EMBL/GenBank/DDBJ whole genome shotgun (WGS) entry which is preliminary data.</text>
</comment>
<dbReference type="PATRIC" id="fig|1265738.3.peg.1602"/>
<keyword evidence="1" id="KW-1133">Transmembrane helix</keyword>
<keyword evidence="3" id="KW-1185">Reference proteome</keyword>
<keyword evidence="1" id="KW-0812">Transmembrane</keyword>
<evidence type="ECO:0008006" key="4">
    <source>
        <dbReference type="Google" id="ProtNLM"/>
    </source>
</evidence>
<dbReference type="InterPro" id="IPR007445">
    <property type="entry name" value="PilO"/>
</dbReference>
<dbReference type="Proteomes" id="UP000011991">
    <property type="component" value="Unassembled WGS sequence"/>
</dbReference>
<dbReference type="AlphaFoldDB" id="M5RQ54"/>
<evidence type="ECO:0000256" key="1">
    <source>
        <dbReference type="SAM" id="Phobius"/>
    </source>
</evidence>
<dbReference type="EMBL" id="ANOG01000246">
    <property type="protein sequence ID" value="EMI21468.1"/>
    <property type="molecule type" value="Genomic_DNA"/>
</dbReference>
<organism evidence="2 3">
    <name type="scientific">Rhodopirellula maiorica SM1</name>
    <dbReference type="NCBI Taxonomy" id="1265738"/>
    <lineage>
        <taxon>Bacteria</taxon>
        <taxon>Pseudomonadati</taxon>
        <taxon>Planctomycetota</taxon>
        <taxon>Planctomycetia</taxon>
        <taxon>Pirellulales</taxon>
        <taxon>Pirellulaceae</taxon>
        <taxon>Novipirellula</taxon>
    </lineage>
</organism>
<dbReference type="Pfam" id="PF04350">
    <property type="entry name" value="PilO"/>
    <property type="match status" value="1"/>
</dbReference>
<gene>
    <name evidence="2" type="ORF">RMSM_01612</name>
</gene>
<dbReference type="GO" id="GO:0043107">
    <property type="term" value="P:type IV pilus-dependent motility"/>
    <property type="evidence" value="ECO:0007669"/>
    <property type="project" value="InterPro"/>
</dbReference>
<proteinExistence type="predicted"/>
<sequence>MLHGGGIAGVLVILILMVMVRQELQATRMQNDVVQAESVALLQQSDDIHASHRETELQVQTTATRVSEFKTKIPAKAGEINFLSELSELAKASQFQIRDFRPGAVVSESLHHEMDIRFVGEGSYAGFCRFLDGLQQLPRSYRIARLSVTAPRSSEQAFTAECQLRLLFDLNPELSAAGKLQ</sequence>
<feature type="transmembrane region" description="Helical" evidence="1">
    <location>
        <begin position="6"/>
        <end position="24"/>
    </location>
</feature>
<evidence type="ECO:0000313" key="2">
    <source>
        <dbReference type="EMBL" id="EMI21468.1"/>
    </source>
</evidence>
<name>M5RQ54_9BACT</name>
<dbReference type="InterPro" id="IPR014717">
    <property type="entry name" value="Transl_elong_EF1B/ribsomal_bS6"/>
</dbReference>
<reference evidence="2 3" key="1">
    <citation type="journal article" date="2013" name="Mar. Genomics">
        <title>Expression of sulfatases in Rhodopirellula baltica and the diversity of sulfatases in the genus Rhodopirellula.</title>
        <authorList>
            <person name="Wegner C.E."/>
            <person name="Richter-Heitmann T."/>
            <person name="Klindworth A."/>
            <person name="Klockow C."/>
            <person name="Richter M."/>
            <person name="Achstetter T."/>
            <person name="Glockner F.O."/>
            <person name="Harder J."/>
        </authorList>
    </citation>
    <scope>NUCLEOTIDE SEQUENCE [LARGE SCALE GENOMIC DNA]</scope>
    <source>
        <strain evidence="2 3">SM1</strain>
    </source>
</reference>